<sequence>MRRFTPEQLVLAYELEQLLYDFAAELDHNDSRNIDRFYTEDATFVAGPNRITPRDAIVKFYETRNENVAKYQKDGARTGRHTFLNVRVELIDDDNAYIHFTNVNYAAEGAAPASGLKGPSMIADCRMTCRRQPDGDWLFSEFAPKSALIGEDDFMKLMLSLQSN</sequence>
<dbReference type="InterPro" id="IPR037401">
    <property type="entry name" value="SnoaL-like"/>
</dbReference>
<dbReference type="Pfam" id="PF13577">
    <property type="entry name" value="SnoaL_4"/>
    <property type="match status" value="1"/>
</dbReference>
<feature type="domain" description="SnoaL-like" evidence="1">
    <location>
        <begin position="14"/>
        <end position="141"/>
    </location>
</feature>
<dbReference type="InterPro" id="IPR032710">
    <property type="entry name" value="NTF2-like_dom_sf"/>
</dbReference>
<name>A0ABT2I607_9SPHN</name>
<dbReference type="RefSeq" id="WP_260046285.1">
    <property type="nucleotide sequence ID" value="NZ_JANZXA010000007.1"/>
</dbReference>
<dbReference type="EMBL" id="JANZXA010000007">
    <property type="protein sequence ID" value="MCT2400238.1"/>
    <property type="molecule type" value="Genomic_DNA"/>
</dbReference>
<gene>
    <name evidence="2" type="ORF">NZK81_11800</name>
</gene>
<comment type="caution">
    <text evidence="2">The sequence shown here is derived from an EMBL/GenBank/DDBJ whole genome shotgun (WGS) entry which is preliminary data.</text>
</comment>
<dbReference type="Gene3D" id="3.10.450.50">
    <property type="match status" value="1"/>
</dbReference>
<keyword evidence="3" id="KW-1185">Reference proteome</keyword>
<accession>A0ABT2I607</accession>
<evidence type="ECO:0000313" key="3">
    <source>
        <dbReference type="Proteomes" id="UP001165583"/>
    </source>
</evidence>
<protein>
    <submittedName>
        <fullName evidence="2">Nuclear transport factor 2 family protein</fullName>
    </submittedName>
</protein>
<proteinExistence type="predicted"/>
<dbReference type="Proteomes" id="UP001165583">
    <property type="component" value="Unassembled WGS sequence"/>
</dbReference>
<dbReference type="CDD" id="cd00531">
    <property type="entry name" value="NTF2_like"/>
    <property type="match status" value="1"/>
</dbReference>
<evidence type="ECO:0000259" key="1">
    <source>
        <dbReference type="Pfam" id="PF13577"/>
    </source>
</evidence>
<evidence type="ECO:0000313" key="2">
    <source>
        <dbReference type="EMBL" id="MCT2400238.1"/>
    </source>
</evidence>
<reference evidence="2" key="1">
    <citation type="submission" date="2022-09" db="EMBL/GenBank/DDBJ databases">
        <title>Novosphingobium sp. Nov., a polycyclic aromatic hydrocarbon-degrading bacterium isolated form mangrove sediments in HongKong.</title>
        <authorList>
            <person name="Hu Z."/>
        </authorList>
    </citation>
    <scope>NUCLEOTIDE SEQUENCE</scope>
    <source>
        <strain evidence="2">HK4-1</strain>
    </source>
</reference>
<dbReference type="SUPFAM" id="SSF54427">
    <property type="entry name" value="NTF2-like"/>
    <property type="match status" value="1"/>
</dbReference>
<organism evidence="2 3">
    <name type="scientific">Novosphingobium mangrovi</name>
    <name type="common">ex Huang et al. 2023</name>
    <dbReference type="NCBI Taxonomy" id="2976432"/>
    <lineage>
        <taxon>Bacteria</taxon>
        <taxon>Pseudomonadati</taxon>
        <taxon>Pseudomonadota</taxon>
        <taxon>Alphaproteobacteria</taxon>
        <taxon>Sphingomonadales</taxon>
        <taxon>Sphingomonadaceae</taxon>
        <taxon>Novosphingobium</taxon>
    </lineage>
</organism>